<dbReference type="GO" id="GO:0005975">
    <property type="term" value="P:carbohydrate metabolic process"/>
    <property type="evidence" value="ECO:0007669"/>
    <property type="project" value="InterPro"/>
</dbReference>
<dbReference type="PROSITE" id="PS51502">
    <property type="entry name" value="S_R_A_B_BARREL"/>
    <property type="match status" value="1"/>
</dbReference>
<dbReference type="STRING" id="415747.SAMN03097708_01099"/>
<dbReference type="OrthoDB" id="9803995at2"/>
<dbReference type="RefSeq" id="WP_092993656.1">
    <property type="nucleotide sequence ID" value="NZ_FMWD01000003.1"/>
</dbReference>
<dbReference type="CDD" id="cd00947">
    <property type="entry name" value="TBP_aldolase_IIB"/>
    <property type="match status" value="1"/>
</dbReference>
<dbReference type="Pfam" id="PF07876">
    <property type="entry name" value="Dabb"/>
    <property type="match status" value="1"/>
</dbReference>
<dbReference type="PANTHER" id="PTHR30304">
    <property type="entry name" value="D-TAGATOSE-1,6-BISPHOSPHATE ALDOLASE"/>
    <property type="match status" value="1"/>
</dbReference>
<dbReference type="SUPFAM" id="SSF51569">
    <property type="entry name" value="Aldolase"/>
    <property type="match status" value="1"/>
</dbReference>
<dbReference type="GO" id="GO:0009025">
    <property type="term" value="F:tagatose-bisphosphate aldolase activity"/>
    <property type="evidence" value="ECO:0007669"/>
    <property type="project" value="TreeGrafter"/>
</dbReference>
<gene>
    <name evidence="2" type="ORF">SAMN03097708_01099</name>
</gene>
<accession>A0A1G5Q0R1</accession>
<evidence type="ECO:0000313" key="3">
    <source>
        <dbReference type="Proteomes" id="UP000199648"/>
    </source>
</evidence>
<proteinExistence type="predicted"/>
<dbReference type="SUPFAM" id="SSF54909">
    <property type="entry name" value="Dimeric alpha+beta barrel"/>
    <property type="match status" value="1"/>
</dbReference>
<dbReference type="Gene3D" id="3.30.70.100">
    <property type="match status" value="1"/>
</dbReference>
<dbReference type="Gene3D" id="3.20.20.70">
    <property type="entry name" value="Aldolase class I"/>
    <property type="match status" value="1"/>
</dbReference>
<dbReference type="InterPro" id="IPR013097">
    <property type="entry name" value="Dabb"/>
</dbReference>
<dbReference type="Proteomes" id="UP000199648">
    <property type="component" value="Unassembled WGS sequence"/>
</dbReference>
<dbReference type="GO" id="GO:0005829">
    <property type="term" value="C:cytosol"/>
    <property type="evidence" value="ECO:0007669"/>
    <property type="project" value="TreeGrafter"/>
</dbReference>
<evidence type="ECO:0000313" key="2">
    <source>
        <dbReference type="EMBL" id="SCZ55267.1"/>
    </source>
</evidence>
<keyword evidence="3" id="KW-1185">Reference proteome</keyword>
<dbReference type="SMART" id="SM00886">
    <property type="entry name" value="Dabb"/>
    <property type="match status" value="1"/>
</dbReference>
<dbReference type="GO" id="GO:0008270">
    <property type="term" value="F:zinc ion binding"/>
    <property type="evidence" value="ECO:0007669"/>
    <property type="project" value="InterPro"/>
</dbReference>
<dbReference type="EMBL" id="FMWD01000003">
    <property type="protein sequence ID" value="SCZ55267.1"/>
    <property type="molecule type" value="Genomic_DNA"/>
</dbReference>
<sequence length="398" mass="43677">MALVEMKAMLRHAYENGYAIGGVDVIDLGFLAGVIDAAERCRAPVILSLAESHFRHYDIEVLMPAVESAAQRASVPVAIHLDHGASLESAVKAIRLGCNGVMVDASEEPLAINRTRTREVVQMAHACGVPVEGEIGYVPGEEGESAELHPGAIAYTDADTAEDYVKATGVDFLAVSIGTVHGRFRRKPELDFDRLEQINTTLRMPLVIHGGTGLDDEQFGHLVRRGVAKINYYTALADAAEQAARKVMDNGQYAHLFDCVSRAVSEETERCMHLWGSAGRAAEVLSRCPAWEPVEHLITYNAEQADPATVYATMEEGRKVLSAIPGVRSVETGEAIDVGKARFQYCWLVRFTHPAVISSYRDHPSHTAFADRHFRPLAPERMSIDYRLLRGLQPPDPH</sequence>
<dbReference type="InterPro" id="IPR011008">
    <property type="entry name" value="Dimeric_a/b-barrel"/>
</dbReference>
<organism evidence="2 3">
    <name type="scientific">Thiohalomonas denitrificans</name>
    <dbReference type="NCBI Taxonomy" id="415747"/>
    <lineage>
        <taxon>Bacteria</taxon>
        <taxon>Pseudomonadati</taxon>
        <taxon>Pseudomonadota</taxon>
        <taxon>Gammaproteobacteria</taxon>
        <taxon>Thiohalomonadales</taxon>
        <taxon>Thiohalomonadaceae</taxon>
        <taxon>Thiohalomonas</taxon>
    </lineage>
</organism>
<dbReference type="InterPro" id="IPR013785">
    <property type="entry name" value="Aldolase_TIM"/>
</dbReference>
<evidence type="ECO:0000259" key="1">
    <source>
        <dbReference type="PROSITE" id="PS51502"/>
    </source>
</evidence>
<feature type="domain" description="Stress-response A/B barrel" evidence="1">
    <location>
        <begin position="294"/>
        <end position="386"/>
    </location>
</feature>
<dbReference type="PANTHER" id="PTHR30304:SF0">
    <property type="entry name" value="D-TAGATOSE-1,6-BISPHOSPHATE ALDOLASE SUBUNIT GATY-RELATED"/>
    <property type="match status" value="1"/>
</dbReference>
<reference evidence="2 3" key="1">
    <citation type="submission" date="2016-10" db="EMBL/GenBank/DDBJ databases">
        <authorList>
            <person name="de Groot N.N."/>
        </authorList>
    </citation>
    <scope>NUCLEOTIDE SEQUENCE [LARGE SCALE GENOMIC DNA]</scope>
    <source>
        <strain evidence="2 3">HLD2</strain>
    </source>
</reference>
<dbReference type="Pfam" id="PF01116">
    <property type="entry name" value="F_bP_aldolase"/>
    <property type="match status" value="1"/>
</dbReference>
<dbReference type="InterPro" id="IPR000771">
    <property type="entry name" value="FBA_II"/>
</dbReference>
<protein>
    <submittedName>
        <fullName evidence="2">Fructose-bisphosphate aldolase, class II</fullName>
    </submittedName>
</protein>
<dbReference type="AlphaFoldDB" id="A0A1G5Q0R1"/>
<name>A0A1G5Q0R1_9GAMM</name>
<dbReference type="InterPro" id="IPR050246">
    <property type="entry name" value="Class_II_FBP_aldolase"/>
</dbReference>